<evidence type="ECO:0000313" key="2">
    <source>
        <dbReference type="EMBL" id="EFJ03674.1"/>
    </source>
</evidence>
<dbReference type="AlphaFoldDB" id="D8PPM9"/>
<protein>
    <recommendedName>
        <fullName evidence="4">WW domain-containing protein</fullName>
    </recommendedName>
</protein>
<evidence type="ECO:0008006" key="4">
    <source>
        <dbReference type="Google" id="ProtNLM"/>
    </source>
</evidence>
<gene>
    <name evidence="2" type="ORF">SCHCODRAFT_103875</name>
</gene>
<dbReference type="Proteomes" id="UP000007431">
    <property type="component" value="Unassembled WGS sequence"/>
</dbReference>
<reference evidence="2 3" key="1">
    <citation type="journal article" date="2010" name="Nat. Biotechnol.">
        <title>Genome sequence of the model mushroom Schizophyllum commune.</title>
        <authorList>
            <person name="Ohm R.A."/>
            <person name="de Jong J.F."/>
            <person name="Lugones L.G."/>
            <person name="Aerts A."/>
            <person name="Kothe E."/>
            <person name="Stajich J.E."/>
            <person name="de Vries R.P."/>
            <person name="Record E."/>
            <person name="Levasseur A."/>
            <person name="Baker S.E."/>
            <person name="Bartholomew K.A."/>
            <person name="Coutinho P.M."/>
            <person name="Erdmann S."/>
            <person name="Fowler T.J."/>
            <person name="Gathman A.C."/>
            <person name="Lombard V."/>
            <person name="Henrissat B."/>
            <person name="Knabe N."/>
            <person name="Kuees U."/>
            <person name="Lilly W.W."/>
            <person name="Lindquist E."/>
            <person name="Lucas S."/>
            <person name="Magnuson J.K."/>
            <person name="Piumi F."/>
            <person name="Raudaskoski M."/>
            <person name="Salamov A."/>
            <person name="Schmutz J."/>
            <person name="Schwarze F.W.M.R."/>
            <person name="vanKuyk P.A."/>
            <person name="Horton J.S."/>
            <person name="Grigoriev I.V."/>
            <person name="Woesten H.A.B."/>
        </authorList>
    </citation>
    <scope>NUCLEOTIDE SEQUENCE [LARGE SCALE GENOMIC DNA]</scope>
    <source>
        <strain evidence="3">H4-8 / FGSC 9210</strain>
    </source>
</reference>
<evidence type="ECO:0000256" key="1">
    <source>
        <dbReference type="SAM" id="MobiDB-lite"/>
    </source>
</evidence>
<dbReference type="OMA" id="WVRTYDP"/>
<dbReference type="VEuPathDB" id="FungiDB:SCHCODRAFT_02684588"/>
<name>D8PPM9_SCHCM</name>
<dbReference type="EMBL" id="GL377302">
    <property type="protein sequence ID" value="EFJ03674.1"/>
    <property type="molecule type" value="Genomic_DNA"/>
</dbReference>
<proteinExistence type="predicted"/>
<feature type="non-terminal residue" evidence="2">
    <location>
        <position position="261"/>
    </location>
</feature>
<dbReference type="RefSeq" id="XP_003038576.1">
    <property type="nucleotide sequence ID" value="XM_003038530.1"/>
</dbReference>
<dbReference type="GeneID" id="9590057"/>
<feature type="region of interest" description="Disordered" evidence="1">
    <location>
        <begin position="39"/>
        <end position="91"/>
    </location>
</feature>
<evidence type="ECO:0000313" key="3">
    <source>
        <dbReference type="Proteomes" id="UP000007431"/>
    </source>
</evidence>
<accession>D8PPM9</accession>
<dbReference type="eggNOG" id="ENOG502RJMH">
    <property type="taxonomic scope" value="Eukaryota"/>
</dbReference>
<organism evidence="3">
    <name type="scientific">Schizophyllum commune (strain H4-8 / FGSC 9210)</name>
    <name type="common">Split gill fungus</name>
    <dbReference type="NCBI Taxonomy" id="578458"/>
    <lineage>
        <taxon>Eukaryota</taxon>
        <taxon>Fungi</taxon>
        <taxon>Dikarya</taxon>
        <taxon>Basidiomycota</taxon>
        <taxon>Agaricomycotina</taxon>
        <taxon>Agaricomycetes</taxon>
        <taxon>Agaricomycetidae</taxon>
        <taxon>Agaricales</taxon>
        <taxon>Schizophyllaceae</taxon>
        <taxon>Schizophyllum</taxon>
    </lineage>
</organism>
<dbReference type="InParanoid" id="D8PPM9"/>
<sequence length="261" mass="26393">MSYDEHDLPEGWTMQMHEGTPFYVDTRANPPRSIWVHPYEDEQFLRENPGVRPGGARRPSASPEPSSGGDRGLFGSSHNYQPPMGQPSKHGKAALVEKLIKKVMHSKSGHHQQQYYPPSQGMSSHYGRPLHGGMGGPPFGGGGPGMGMGMGMGHGPGHHGHQGFGGGGMGGGGPMFVQQGRPQRRMGGGMGGMGMPLMGGMAGGLLLGEMLDGPDHYGGDFGGGDYGGGGGDWGGGGGGDFGGGGGGFGGGDFGGGGGGGF</sequence>
<dbReference type="OrthoDB" id="2367685at2759"/>
<dbReference type="HOGENOM" id="CLU_049761_1_0_1"/>
<keyword evidence="3" id="KW-1185">Reference proteome</keyword>
<dbReference type="KEGG" id="scm:SCHCO_02684588"/>
<feature type="compositionally biased region" description="Low complexity" evidence="1">
    <location>
        <begin position="56"/>
        <end position="68"/>
    </location>
</feature>